<dbReference type="OrthoDB" id="3212009at2"/>
<protein>
    <submittedName>
        <fullName evidence="3">Benzene 1,2-dioxygenase</fullName>
    </submittedName>
</protein>
<keyword evidence="3" id="KW-0223">Dioxygenase</keyword>
<gene>
    <name evidence="3" type="ORF">B4N89_42575</name>
</gene>
<dbReference type="GO" id="GO:0051213">
    <property type="term" value="F:dioxygenase activity"/>
    <property type="evidence" value="ECO:0007669"/>
    <property type="project" value="UniProtKB-KW"/>
</dbReference>
<dbReference type="CDD" id="cd00667">
    <property type="entry name" value="ring_hydroxylating_dioxygenases_beta"/>
    <property type="match status" value="1"/>
</dbReference>
<proteinExistence type="inferred from homology"/>
<dbReference type="InterPro" id="IPR032710">
    <property type="entry name" value="NTF2-like_dom_sf"/>
</dbReference>
<dbReference type="EMBL" id="MWQN01000004">
    <property type="protein sequence ID" value="OPC77229.1"/>
    <property type="molecule type" value="Genomic_DNA"/>
</dbReference>
<dbReference type="NCBIfam" id="NF007479">
    <property type="entry name" value="PRK10069.1"/>
    <property type="match status" value="1"/>
</dbReference>
<organism evidence="3 4">
    <name type="scientific">Embleya scabrispora</name>
    <dbReference type="NCBI Taxonomy" id="159449"/>
    <lineage>
        <taxon>Bacteria</taxon>
        <taxon>Bacillati</taxon>
        <taxon>Actinomycetota</taxon>
        <taxon>Actinomycetes</taxon>
        <taxon>Kitasatosporales</taxon>
        <taxon>Streptomycetaceae</taxon>
        <taxon>Embleya</taxon>
    </lineage>
</organism>
<keyword evidence="2" id="KW-0560">Oxidoreductase</keyword>
<dbReference type="GO" id="GO:0019380">
    <property type="term" value="P:3-phenylpropionate catabolic process"/>
    <property type="evidence" value="ECO:0007669"/>
    <property type="project" value="TreeGrafter"/>
</dbReference>
<evidence type="ECO:0000313" key="4">
    <source>
        <dbReference type="Proteomes" id="UP000190037"/>
    </source>
</evidence>
<dbReference type="PANTHER" id="PTHR41534">
    <property type="entry name" value="BLR3401 PROTEIN"/>
    <property type="match status" value="1"/>
</dbReference>
<comment type="caution">
    <text evidence="3">The sequence shown here is derived from an EMBL/GenBank/DDBJ whole genome shotgun (WGS) entry which is preliminary data.</text>
</comment>
<dbReference type="RefSeq" id="WP_078981988.1">
    <property type="nucleotide sequence ID" value="NZ_MWQN01000004.1"/>
</dbReference>
<evidence type="ECO:0000313" key="3">
    <source>
        <dbReference type="EMBL" id="OPC77229.1"/>
    </source>
</evidence>
<name>A0A1T3NK53_9ACTN</name>
<dbReference type="STRING" id="159449.B4N89_42575"/>
<dbReference type="Proteomes" id="UP000190037">
    <property type="component" value="Unassembled WGS sequence"/>
</dbReference>
<evidence type="ECO:0000256" key="1">
    <source>
        <dbReference type="ARBA" id="ARBA00009570"/>
    </source>
</evidence>
<reference evidence="3 4" key="1">
    <citation type="submission" date="2017-03" db="EMBL/GenBank/DDBJ databases">
        <title>Draft genome sequence of Streptomyces scabrisporus NF3, endophyte isolated from Amphipterygium adstringens.</title>
        <authorList>
            <person name="Vazquez M."/>
            <person name="Ceapa C.D."/>
            <person name="Rodriguez Luna D."/>
            <person name="Sanchez Esquivel S."/>
        </authorList>
    </citation>
    <scope>NUCLEOTIDE SEQUENCE [LARGE SCALE GENOMIC DNA]</scope>
    <source>
        <strain evidence="3 4">NF3</strain>
    </source>
</reference>
<accession>A0A1T3NK53</accession>
<dbReference type="PANTHER" id="PTHR41534:SF2">
    <property type="entry name" value="3-PHENYLPROPIONATE_CINNAMIC ACID DIOXYGENASE SUBUNIT BETA"/>
    <property type="match status" value="1"/>
</dbReference>
<dbReference type="SUPFAM" id="SSF54427">
    <property type="entry name" value="NTF2-like"/>
    <property type="match status" value="1"/>
</dbReference>
<sequence>MSNFAAPPPQRRTDVDLATRYDIERFLYLEAELLDDQKFEDWLELFDDDIHYWLPTRTTRTVRERDLEIAGPDGAAFIDDDKAFLAGRVRRLASGRSWSEEPPSRTRRLITNIRPIRLESGEFEVRVNFHVLRSRAERHHDTFFGERTDLLRRIPQEPGFHIARRRIVLDTTTLLAPSISIFL</sequence>
<dbReference type="Gene3D" id="3.10.450.50">
    <property type="match status" value="1"/>
</dbReference>
<evidence type="ECO:0000256" key="2">
    <source>
        <dbReference type="ARBA" id="ARBA00023002"/>
    </source>
</evidence>
<dbReference type="AlphaFoldDB" id="A0A1T3NK53"/>
<comment type="similarity">
    <text evidence="1">Belongs to the bacterial ring-hydroxylating dioxygenase beta subunit family.</text>
</comment>
<dbReference type="Pfam" id="PF00866">
    <property type="entry name" value="Ring_hydroxyl_B"/>
    <property type="match status" value="1"/>
</dbReference>
<keyword evidence="4" id="KW-1185">Reference proteome</keyword>
<dbReference type="InterPro" id="IPR000391">
    <property type="entry name" value="Rng_hydr_dOase-bsu"/>
</dbReference>